<evidence type="ECO:0000313" key="7">
    <source>
        <dbReference type="EMBL" id="EKC68791.1"/>
    </source>
</evidence>
<dbReference type="Pfam" id="PF02836">
    <property type="entry name" value="Glyco_hydro_2_C"/>
    <property type="match status" value="1"/>
</dbReference>
<dbReference type="PANTHER" id="PTHR46323">
    <property type="entry name" value="BETA-GALACTOSIDASE"/>
    <property type="match status" value="1"/>
</dbReference>
<dbReference type="Gene3D" id="3.20.20.80">
    <property type="entry name" value="Glycosidases"/>
    <property type="match status" value="1"/>
</dbReference>
<feature type="domain" description="Glycoside hydrolase family 2 catalytic" evidence="6">
    <location>
        <begin position="54"/>
        <end position="177"/>
    </location>
</feature>
<evidence type="ECO:0000256" key="4">
    <source>
        <dbReference type="ARBA" id="ARBA00023295"/>
    </source>
</evidence>
<name>K1UBC7_9ZZZZ</name>
<dbReference type="Pfam" id="PF00703">
    <property type="entry name" value="Glyco_hydro_2"/>
    <property type="match status" value="1"/>
</dbReference>
<dbReference type="InterPro" id="IPR050347">
    <property type="entry name" value="Bact_Beta-galactosidase"/>
</dbReference>
<dbReference type="Gene3D" id="2.60.40.10">
    <property type="entry name" value="Immunoglobulins"/>
    <property type="match status" value="1"/>
</dbReference>
<dbReference type="SUPFAM" id="SSF49303">
    <property type="entry name" value="beta-Galactosidase/glucuronidase domain"/>
    <property type="match status" value="1"/>
</dbReference>
<evidence type="ECO:0000256" key="1">
    <source>
        <dbReference type="ARBA" id="ARBA00001412"/>
    </source>
</evidence>
<evidence type="ECO:0000256" key="3">
    <source>
        <dbReference type="ARBA" id="ARBA00022801"/>
    </source>
</evidence>
<comment type="caution">
    <text evidence="7">The sequence shown here is derived from an EMBL/GenBank/DDBJ whole genome shotgun (WGS) entry which is preliminary data.</text>
</comment>
<dbReference type="InterPro" id="IPR023230">
    <property type="entry name" value="Glyco_hydro_2_CS"/>
</dbReference>
<evidence type="ECO:0000259" key="6">
    <source>
        <dbReference type="Pfam" id="PF02836"/>
    </source>
</evidence>
<dbReference type="InterPro" id="IPR036156">
    <property type="entry name" value="Beta-gal/glucu_dom_sf"/>
</dbReference>
<dbReference type="InterPro" id="IPR006103">
    <property type="entry name" value="Glyco_hydro_2_cat"/>
</dbReference>
<sequence>KVYESDKANVRATIPSVRPWSAEEPNLYILTAEIIAGGRIVETAETKVGFRAFELKNGLMYLNGKRIIFKGVNRHEFNSKTGRAITEEDMLWDIKFIKQNNMNAVRTSHYPNNSRWYQLCDEYGIYLIDETNLESHGTWQKMGACEPSINVPASLPEWKEACLDRAKSMYERDKNQPVR</sequence>
<feature type="domain" description="Glycoside hydrolase family 2 immunoglobulin-like beta-sandwich" evidence="5">
    <location>
        <begin position="8"/>
        <end position="51"/>
    </location>
</feature>
<dbReference type="InterPro" id="IPR013783">
    <property type="entry name" value="Ig-like_fold"/>
</dbReference>
<reference evidence="7" key="1">
    <citation type="journal article" date="2013" name="Environ. Microbiol.">
        <title>Microbiota from the distal guts of lean and obese adolescents exhibit partial functional redundancy besides clear differences in community structure.</title>
        <authorList>
            <person name="Ferrer M."/>
            <person name="Ruiz A."/>
            <person name="Lanza F."/>
            <person name="Haange S.B."/>
            <person name="Oberbach A."/>
            <person name="Till H."/>
            <person name="Bargiela R."/>
            <person name="Campoy C."/>
            <person name="Segura M.T."/>
            <person name="Richter M."/>
            <person name="von Bergen M."/>
            <person name="Seifert J."/>
            <person name="Suarez A."/>
        </authorList>
    </citation>
    <scope>NUCLEOTIDE SEQUENCE</scope>
</reference>
<dbReference type="SUPFAM" id="SSF51445">
    <property type="entry name" value="(Trans)glycosidases"/>
    <property type="match status" value="1"/>
</dbReference>
<gene>
    <name evidence="7" type="ORF">LEA_08609</name>
</gene>
<dbReference type="GO" id="GO:0005990">
    <property type="term" value="P:lactose catabolic process"/>
    <property type="evidence" value="ECO:0007669"/>
    <property type="project" value="TreeGrafter"/>
</dbReference>
<accession>K1UBC7</accession>
<dbReference type="GO" id="GO:0009341">
    <property type="term" value="C:beta-galactosidase complex"/>
    <property type="evidence" value="ECO:0007669"/>
    <property type="project" value="TreeGrafter"/>
</dbReference>
<dbReference type="PROSITE" id="PS00719">
    <property type="entry name" value="GLYCOSYL_HYDROL_F2_1"/>
    <property type="match status" value="1"/>
</dbReference>
<comment type="catalytic activity">
    <reaction evidence="1">
        <text>Hydrolysis of terminal non-reducing beta-D-galactose residues in beta-D-galactosides.</text>
        <dbReference type="EC" id="3.2.1.23"/>
    </reaction>
</comment>
<dbReference type="InterPro" id="IPR006101">
    <property type="entry name" value="Glyco_hydro_2"/>
</dbReference>
<organism evidence="7">
    <name type="scientific">human gut metagenome</name>
    <dbReference type="NCBI Taxonomy" id="408170"/>
    <lineage>
        <taxon>unclassified sequences</taxon>
        <taxon>metagenomes</taxon>
        <taxon>organismal metagenomes</taxon>
    </lineage>
</organism>
<dbReference type="PRINTS" id="PR00132">
    <property type="entry name" value="GLHYDRLASE2"/>
</dbReference>
<dbReference type="EC" id="3.2.1.23" evidence="2"/>
<dbReference type="InterPro" id="IPR006102">
    <property type="entry name" value="Ig-like_GH2"/>
</dbReference>
<protein>
    <recommendedName>
        <fullName evidence="2">beta-galactosidase</fullName>
        <ecNumber evidence="2">3.2.1.23</ecNumber>
    </recommendedName>
</protein>
<proteinExistence type="predicted"/>
<feature type="non-terminal residue" evidence="7">
    <location>
        <position position="179"/>
    </location>
</feature>
<dbReference type="AlphaFoldDB" id="K1UBC7"/>
<keyword evidence="4" id="KW-0326">Glycosidase</keyword>
<dbReference type="GO" id="GO:0004565">
    <property type="term" value="F:beta-galactosidase activity"/>
    <property type="evidence" value="ECO:0007669"/>
    <property type="project" value="UniProtKB-EC"/>
</dbReference>
<dbReference type="InterPro" id="IPR017853">
    <property type="entry name" value="GH"/>
</dbReference>
<evidence type="ECO:0000256" key="2">
    <source>
        <dbReference type="ARBA" id="ARBA00012756"/>
    </source>
</evidence>
<feature type="non-terminal residue" evidence="7">
    <location>
        <position position="1"/>
    </location>
</feature>
<evidence type="ECO:0000259" key="5">
    <source>
        <dbReference type="Pfam" id="PF00703"/>
    </source>
</evidence>
<dbReference type="EMBL" id="AJWY01005744">
    <property type="protein sequence ID" value="EKC68791.1"/>
    <property type="molecule type" value="Genomic_DNA"/>
</dbReference>
<keyword evidence="3" id="KW-0378">Hydrolase</keyword>
<dbReference type="PANTHER" id="PTHR46323:SF2">
    <property type="entry name" value="BETA-GALACTOSIDASE"/>
    <property type="match status" value="1"/>
</dbReference>